<dbReference type="InterPro" id="IPR001940">
    <property type="entry name" value="Peptidase_S1C"/>
</dbReference>
<protein>
    <submittedName>
        <fullName evidence="4">Trypsin-like peptidase domain-containing protein</fullName>
    </submittedName>
</protein>
<reference evidence="4" key="1">
    <citation type="submission" date="2021-02" db="EMBL/GenBank/DDBJ databases">
        <title>Skermanella TT6 skin isolate.</title>
        <authorList>
            <person name="Lee K."/>
            <person name="Ganzorig M."/>
        </authorList>
    </citation>
    <scope>NUCLEOTIDE SEQUENCE</scope>
    <source>
        <strain evidence="4">TT6</strain>
    </source>
</reference>
<dbReference type="SUPFAM" id="SSF50494">
    <property type="entry name" value="Trypsin-like serine proteases"/>
    <property type="match status" value="1"/>
</dbReference>
<name>A0ABX7B2C3_9PROT</name>
<gene>
    <name evidence="4" type="ORF">IGS68_18140</name>
</gene>
<dbReference type="RefSeq" id="WP_201072289.1">
    <property type="nucleotide sequence ID" value="NZ_CP067420.1"/>
</dbReference>
<sequence length="336" mass="34293">MRGVFLTASEPRAVTARGSLAEAEESTIALFDATSPSVVYIFTDRAEPTGDPGGRGSRGAGSGFIWDAAGHVVTNHHVVEGATRVAVRLDSGEAVPARVIGFAPNSDLAVLRLSENRAALRPIPIGTSDDLKVGQSVFAIGNPFGLTRSLSTGVISALERRLPAGSGREIAGVIQTDAAINPGNSGGPLLDSAGRLIGVNTAILSGSGSFAGIGFAVPADTVNRIVPKLIRDGRVPTPGIGIRVAPEQVGAQLGVTGVVVAEVIPGSAADRAGLRGFDPSGRRTGDVITHAAGQPVATLAELATQLEQTGVGHPVTLTIWREGRTFTVDVTVIDIS</sequence>
<proteinExistence type="predicted"/>
<dbReference type="PROSITE" id="PS50106">
    <property type="entry name" value="PDZ"/>
    <property type="match status" value="1"/>
</dbReference>
<dbReference type="PANTHER" id="PTHR43343:SF3">
    <property type="entry name" value="PROTEASE DO-LIKE 8, CHLOROPLASTIC"/>
    <property type="match status" value="1"/>
</dbReference>
<keyword evidence="2" id="KW-0378">Hydrolase</keyword>
<dbReference type="InterPro" id="IPR051201">
    <property type="entry name" value="Chloro_Bact_Ser_Proteases"/>
</dbReference>
<dbReference type="Pfam" id="PF13180">
    <property type="entry name" value="PDZ_2"/>
    <property type="match status" value="1"/>
</dbReference>
<evidence type="ECO:0000256" key="2">
    <source>
        <dbReference type="ARBA" id="ARBA00022801"/>
    </source>
</evidence>
<organism evidence="4 5">
    <name type="scientific">Skermanella cutis</name>
    <dbReference type="NCBI Taxonomy" id="2775420"/>
    <lineage>
        <taxon>Bacteria</taxon>
        <taxon>Pseudomonadati</taxon>
        <taxon>Pseudomonadota</taxon>
        <taxon>Alphaproteobacteria</taxon>
        <taxon>Rhodospirillales</taxon>
        <taxon>Azospirillaceae</taxon>
        <taxon>Skermanella</taxon>
    </lineage>
</organism>
<dbReference type="Gene3D" id="2.30.42.10">
    <property type="match status" value="1"/>
</dbReference>
<evidence type="ECO:0000313" key="4">
    <source>
        <dbReference type="EMBL" id="QQP87979.1"/>
    </source>
</evidence>
<dbReference type="Pfam" id="PF13365">
    <property type="entry name" value="Trypsin_2"/>
    <property type="match status" value="1"/>
</dbReference>
<dbReference type="PRINTS" id="PR00834">
    <property type="entry name" value="PROTEASES2C"/>
</dbReference>
<dbReference type="Proteomes" id="UP000595197">
    <property type="component" value="Chromosome"/>
</dbReference>
<dbReference type="InterPro" id="IPR036034">
    <property type="entry name" value="PDZ_sf"/>
</dbReference>
<evidence type="ECO:0000256" key="1">
    <source>
        <dbReference type="ARBA" id="ARBA00022670"/>
    </source>
</evidence>
<evidence type="ECO:0000259" key="3">
    <source>
        <dbReference type="PROSITE" id="PS50106"/>
    </source>
</evidence>
<feature type="domain" description="PDZ" evidence="3">
    <location>
        <begin position="226"/>
        <end position="323"/>
    </location>
</feature>
<dbReference type="InterPro" id="IPR009003">
    <property type="entry name" value="Peptidase_S1_PA"/>
</dbReference>
<dbReference type="SMART" id="SM00228">
    <property type="entry name" value="PDZ"/>
    <property type="match status" value="1"/>
</dbReference>
<accession>A0ABX7B2C3</accession>
<dbReference type="Gene3D" id="2.40.10.120">
    <property type="match status" value="1"/>
</dbReference>
<dbReference type="EMBL" id="CP067420">
    <property type="protein sequence ID" value="QQP87979.1"/>
    <property type="molecule type" value="Genomic_DNA"/>
</dbReference>
<dbReference type="PANTHER" id="PTHR43343">
    <property type="entry name" value="PEPTIDASE S12"/>
    <property type="match status" value="1"/>
</dbReference>
<evidence type="ECO:0000313" key="5">
    <source>
        <dbReference type="Proteomes" id="UP000595197"/>
    </source>
</evidence>
<keyword evidence="1" id="KW-0645">Protease</keyword>
<keyword evidence="5" id="KW-1185">Reference proteome</keyword>
<dbReference type="InterPro" id="IPR001478">
    <property type="entry name" value="PDZ"/>
</dbReference>
<dbReference type="SUPFAM" id="SSF50156">
    <property type="entry name" value="PDZ domain-like"/>
    <property type="match status" value="1"/>
</dbReference>